<accession>A0A815AY94</accession>
<name>A0A815AY94_9BILA</name>
<feature type="signal peptide" evidence="1">
    <location>
        <begin position="1"/>
        <end position="20"/>
    </location>
</feature>
<comment type="caution">
    <text evidence="2">The sequence shown here is derived from an EMBL/GenBank/DDBJ whole genome shotgun (WGS) entry which is preliminary data.</text>
</comment>
<dbReference type="Proteomes" id="UP000663864">
    <property type="component" value="Unassembled WGS sequence"/>
</dbReference>
<gene>
    <name evidence="2" type="ORF">ZHD862_LOCUS25976</name>
</gene>
<feature type="chain" id="PRO_5032907910" description="Peptidase M11 gametolysin domain-containing protein" evidence="1">
    <location>
        <begin position="21"/>
        <end position="515"/>
    </location>
</feature>
<sequence length="515" mass="58108">MMNIFILLLVVCYHIHDVDGAMYPLRGEMVWRLILCKFSDSPTPKYTPAQIKEKFLTRGNKGIADYWNDMSSGLINFGSSSVHGWYTLSQTTAQHKVKSRDARFDDCVKASALPNPASERIIVITSPDVDIWGQVAKVYVSENDNIARIVHEMAHGYGLGHSYSDDPDYKNNPIALIGEYDDEWDLMSVSHAKMTENAKYGKAPPSFCGYYLERVGWIPMDRVYTFGQKGEKSATLTLTTLWNPAADYPSLIRVPCDPSDPRHYYLIEMRFKENWDAGFDQNMVFISEIKLNPNNDNSVKKVYYPYLLRMHNTPGENPITSLDKNNVKITPGAINVEKRTVSVSIESNFADLCLQEYVWREAISDDHVCVTPPIRAQILIDNAAAASRRNPSGGPNGVDTCMAGYVWRQASSNDHVCVLPATRDQAQSDNKQAADRQNPSQLVNGPLGCPAGSVWRRNDKYDYVCVPSATKKQRILTDPTAILRAIKRLQANNYLLLLKKLYAPESEQYNENLLR</sequence>
<evidence type="ECO:0000256" key="1">
    <source>
        <dbReference type="SAM" id="SignalP"/>
    </source>
</evidence>
<reference evidence="2" key="1">
    <citation type="submission" date="2021-02" db="EMBL/GenBank/DDBJ databases">
        <authorList>
            <person name="Nowell W R."/>
        </authorList>
    </citation>
    <scope>NUCLEOTIDE SEQUENCE</scope>
</reference>
<keyword evidence="1" id="KW-0732">Signal</keyword>
<dbReference type="AlphaFoldDB" id="A0A815AY94"/>
<protein>
    <recommendedName>
        <fullName evidence="4">Peptidase M11 gametolysin domain-containing protein</fullName>
    </recommendedName>
</protein>
<evidence type="ECO:0000313" key="3">
    <source>
        <dbReference type="Proteomes" id="UP000663864"/>
    </source>
</evidence>
<evidence type="ECO:0008006" key="4">
    <source>
        <dbReference type="Google" id="ProtNLM"/>
    </source>
</evidence>
<evidence type="ECO:0000313" key="2">
    <source>
        <dbReference type="EMBL" id="CAF1262440.1"/>
    </source>
</evidence>
<proteinExistence type="predicted"/>
<dbReference type="EMBL" id="CAJNOT010001907">
    <property type="protein sequence ID" value="CAF1262440.1"/>
    <property type="molecule type" value="Genomic_DNA"/>
</dbReference>
<organism evidence="2 3">
    <name type="scientific">Rotaria sordida</name>
    <dbReference type="NCBI Taxonomy" id="392033"/>
    <lineage>
        <taxon>Eukaryota</taxon>
        <taxon>Metazoa</taxon>
        <taxon>Spiralia</taxon>
        <taxon>Gnathifera</taxon>
        <taxon>Rotifera</taxon>
        <taxon>Eurotatoria</taxon>
        <taxon>Bdelloidea</taxon>
        <taxon>Philodinida</taxon>
        <taxon>Philodinidae</taxon>
        <taxon>Rotaria</taxon>
    </lineage>
</organism>